<sequence length="67" mass="7449">MSSRAGGQEDKKLFVCRSVGYIPHYVERESTKKIAPESAGKHKCIFKTRGRHIPGGVVSQDPSRIHV</sequence>
<reference evidence="1" key="1">
    <citation type="journal article" date="2003" name="Genome Biol.">
        <title>An integrated gene annotation and transcriptional profiling approach towards the full gene content of the Drosophila genome.</title>
        <authorList>
            <person name="Hild M."/>
            <person name="Beckmann B."/>
            <person name="Haas S.A."/>
            <person name="Koch B."/>
            <person name="Solovyev V."/>
            <person name="Busold C."/>
            <person name="Fellenberg K."/>
            <person name="Boutros M."/>
            <person name="Vingron M."/>
            <person name="Sauer F."/>
            <person name="Hoheisel J.D."/>
            <person name="Paro R."/>
        </authorList>
    </citation>
    <scope>NUCLEOTIDE SEQUENCE</scope>
</reference>
<organism evidence="1">
    <name type="scientific">Drosophila melanogaster</name>
    <name type="common">Fruit fly</name>
    <dbReference type="NCBI Taxonomy" id="7227"/>
    <lineage>
        <taxon>Eukaryota</taxon>
        <taxon>Metazoa</taxon>
        <taxon>Ecdysozoa</taxon>
        <taxon>Arthropoda</taxon>
        <taxon>Hexapoda</taxon>
        <taxon>Insecta</taxon>
        <taxon>Pterygota</taxon>
        <taxon>Neoptera</taxon>
        <taxon>Endopterygota</taxon>
        <taxon>Diptera</taxon>
        <taxon>Brachycera</taxon>
        <taxon>Muscomorpha</taxon>
        <taxon>Ephydroidea</taxon>
        <taxon>Drosophilidae</taxon>
        <taxon>Drosophila</taxon>
        <taxon>Sophophora</taxon>
    </lineage>
</organism>
<name>Q6IH92_DROME</name>
<protein>
    <submittedName>
        <fullName evidence="1">HDC02995</fullName>
    </submittedName>
</protein>
<dbReference type="EMBL" id="BK003524">
    <property type="protein sequence ID" value="DAA03723.1"/>
    <property type="molecule type" value="Genomic_DNA"/>
</dbReference>
<accession>Q6IH92</accession>
<gene>
    <name evidence="1" type="ORF">HDC02995</name>
</gene>
<dbReference type="AlphaFoldDB" id="Q6IH92"/>
<proteinExistence type="predicted"/>
<evidence type="ECO:0000313" key="1">
    <source>
        <dbReference type="EMBL" id="DAA03723.1"/>
    </source>
</evidence>